<reference evidence="1 2" key="1">
    <citation type="submission" date="2017-02" db="EMBL/GenBank/DDBJ databases">
        <authorList>
            <person name="Peterson S.W."/>
        </authorList>
    </citation>
    <scope>NUCLEOTIDE SEQUENCE [LARGE SCALE GENOMIC DNA]</scope>
    <source>
        <strain evidence="1 2">VKM Ac-2059</strain>
    </source>
</reference>
<dbReference type="AlphaFoldDB" id="A0A1T5JU02"/>
<organism evidence="1 2">
    <name type="scientific">Okibacterium fritillariae</name>
    <dbReference type="NCBI Taxonomy" id="123320"/>
    <lineage>
        <taxon>Bacteria</taxon>
        <taxon>Bacillati</taxon>
        <taxon>Actinomycetota</taxon>
        <taxon>Actinomycetes</taxon>
        <taxon>Micrococcales</taxon>
        <taxon>Microbacteriaceae</taxon>
        <taxon>Okibacterium</taxon>
    </lineage>
</organism>
<dbReference type="EMBL" id="FUZP01000001">
    <property type="protein sequence ID" value="SKC54729.1"/>
    <property type="molecule type" value="Genomic_DNA"/>
</dbReference>
<sequence>MIGVGQAAAWTFGGRSINEFSKHGNHEQSSATWFDGKLFRVLPAAFAGELSMELSLSLITIHATVQAARRWARTTCCAWCAIASLEHRFVVLHHAARSLEMLSGRPHLLGAKSTEHLRDLMTDVHVSTVVTQPYRRLRNGWFHLGLADIAHQLPSDSDILTPISLYAGVDPLELDAFVDLDLDAVADGMNTWLLDPAKDGNTIFDHLRQVAIQKVVDTHAPSSSASGLVIGSLHRAGTAMYSGASSICT</sequence>
<accession>A0A1T5JU02</accession>
<evidence type="ECO:0000313" key="1">
    <source>
        <dbReference type="EMBL" id="SKC54729.1"/>
    </source>
</evidence>
<evidence type="ECO:0000313" key="2">
    <source>
        <dbReference type="Proteomes" id="UP000190857"/>
    </source>
</evidence>
<dbReference type="Proteomes" id="UP000190857">
    <property type="component" value="Unassembled WGS sequence"/>
</dbReference>
<proteinExistence type="predicted"/>
<gene>
    <name evidence="1" type="ORF">SAMN06309945_1853</name>
</gene>
<protein>
    <submittedName>
        <fullName evidence="1">Uncharacterized protein</fullName>
    </submittedName>
</protein>
<dbReference type="STRING" id="123320.SAMN06309945_1853"/>
<name>A0A1T5JU02_9MICO</name>
<keyword evidence="2" id="KW-1185">Reference proteome</keyword>